<gene>
    <name evidence="1" type="ORF">URODEC1_LOCUS94473</name>
</gene>
<name>A0ABC9EDJ1_9POAL</name>
<evidence type="ECO:0008006" key="3">
    <source>
        <dbReference type="Google" id="ProtNLM"/>
    </source>
</evidence>
<accession>A0ABC9EDJ1</accession>
<dbReference type="Pfam" id="PF07893">
    <property type="entry name" value="DUF1668"/>
    <property type="match status" value="1"/>
</dbReference>
<dbReference type="InterPro" id="IPR012871">
    <property type="entry name" value="DUF1668_ORYSA"/>
</dbReference>
<reference evidence="2" key="1">
    <citation type="submission" date="2024-06" db="EMBL/GenBank/DDBJ databases">
        <authorList>
            <person name="Ryan C."/>
        </authorList>
    </citation>
    <scope>NUCLEOTIDE SEQUENCE [LARGE SCALE GENOMIC DNA]</scope>
</reference>
<evidence type="ECO:0000313" key="1">
    <source>
        <dbReference type="EMBL" id="CAL5055509.1"/>
    </source>
</evidence>
<proteinExistence type="predicted"/>
<dbReference type="PANTHER" id="PTHR33085">
    <property type="entry name" value="OS12G0113100 PROTEIN-RELATED"/>
    <property type="match status" value="1"/>
</dbReference>
<dbReference type="EMBL" id="OZ075114">
    <property type="protein sequence ID" value="CAL5055509.1"/>
    <property type="molecule type" value="Genomic_DNA"/>
</dbReference>
<reference evidence="1 2" key="2">
    <citation type="submission" date="2024-10" db="EMBL/GenBank/DDBJ databases">
        <authorList>
            <person name="Ryan C."/>
        </authorList>
    </citation>
    <scope>NUCLEOTIDE SEQUENCE [LARGE SCALE GENOMIC DNA]</scope>
</reference>
<keyword evidence="2" id="KW-1185">Reference proteome</keyword>
<evidence type="ECO:0000313" key="2">
    <source>
        <dbReference type="Proteomes" id="UP001497457"/>
    </source>
</evidence>
<sequence length="373" mass="42479">MPKRPAEKRGGDRSAKLPTRQRKHLYLVLDDWELGYSIRKVDLLSDFDSVEADLDSTAEQCLPPAVFRLEAPHARSGQFAAFGTKIMFMGTIDNPWGTVPMYDVRTRALTSAPRRDSEPNPFCSAYVQVDGKFFLLDDGIFEMLQPPPPLLDGTLLKVKFNWSWCALPLPSYHDDVISYAVHPDERTLVFSMVKNSHGTIKLATFSFNIESSQWMRHGAWGLPFRGRGYFDPDLDAWVGLSCDPDTLGHLCACDILSANNKNKHPPLCKLSKERLFCVGPAEKHIGVTLVYLGDRSRFCLVQCLSIDDRPGGIWKESLPERLRYLLRVTTFSLKYDKHGCLRTAKHRHIGSYRLPEIATVYFEHLERPVAFWM</sequence>
<protein>
    <recommendedName>
        <fullName evidence="3">DUF1618 domain-containing protein</fullName>
    </recommendedName>
</protein>
<organism evidence="1 2">
    <name type="scientific">Urochloa decumbens</name>
    <dbReference type="NCBI Taxonomy" id="240449"/>
    <lineage>
        <taxon>Eukaryota</taxon>
        <taxon>Viridiplantae</taxon>
        <taxon>Streptophyta</taxon>
        <taxon>Embryophyta</taxon>
        <taxon>Tracheophyta</taxon>
        <taxon>Spermatophyta</taxon>
        <taxon>Magnoliopsida</taxon>
        <taxon>Liliopsida</taxon>
        <taxon>Poales</taxon>
        <taxon>Poaceae</taxon>
        <taxon>PACMAD clade</taxon>
        <taxon>Panicoideae</taxon>
        <taxon>Panicodae</taxon>
        <taxon>Paniceae</taxon>
        <taxon>Melinidinae</taxon>
        <taxon>Urochloa</taxon>
    </lineage>
</organism>
<dbReference type="PANTHER" id="PTHR33085:SF123">
    <property type="entry name" value="OS02G0604200 PROTEIN"/>
    <property type="match status" value="1"/>
</dbReference>
<dbReference type="Proteomes" id="UP001497457">
    <property type="component" value="Chromosome 4rd"/>
</dbReference>
<dbReference type="AlphaFoldDB" id="A0ABC9EDJ1"/>